<dbReference type="Gene3D" id="1.10.10.60">
    <property type="entry name" value="Homeodomain-like"/>
    <property type="match status" value="1"/>
</dbReference>
<dbReference type="SMART" id="SM00382">
    <property type="entry name" value="AAA"/>
    <property type="match status" value="1"/>
</dbReference>
<evidence type="ECO:0000313" key="9">
    <source>
        <dbReference type="EMBL" id="GAA0662522.1"/>
    </source>
</evidence>
<dbReference type="InterPro" id="IPR002078">
    <property type="entry name" value="Sigma_54_int"/>
</dbReference>
<evidence type="ECO:0000256" key="2">
    <source>
        <dbReference type="ARBA" id="ARBA00022840"/>
    </source>
</evidence>
<dbReference type="Pfam" id="PF00158">
    <property type="entry name" value="Sigma54_activat"/>
    <property type="match status" value="1"/>
</dbReference>
<protein>
    <submittedName>
        <fullName evidence="9">Sigma-54 dependent transcriptional regulator</fullName>
    </submittedName>
</protein>
<evidence type="ECO:0000256" key="6">
    <source>
        <dbReference type="PROSITE-ProRule" id="PRU00169"/>
    </source>
</evidence>
<feature type="modified residue" description="4-aspartylphosphate" evidence="6">
    <location>
        <position position="58"/>
    </location>
</feature>
<evidence type="ECO:0000256" key="3">
    <source>
        <dbReference type="ARBA" id="ARBA00023012"/>
    </source>
</evidence>
<reference evidence="9 10" key="1">
    <citation type="journal article" date="2019" name="Int. J. Syst. Evol. Microbiol.">
        <title>The Global Catalogue of Microorganisms (GCM) 10K type strain sequencing project: providing services to taxonomists for standard genome sequencing and annotation.</title>
        <authorList>
            <consortium name="The Broad Institute Genomics Platform"/>
            <consortium name="The Broad Institute Genome Sequencing Center for Infectious Disease"/>
            <person name="Wu L."/>
            <person name="Ma J."/>
        </authorList>
    </citation>
    <scope>NUCLEOTIDE SEQUENCE [LARGE SCALE GENOMIC DNA]</scope>
    <source>
        <strain evidence="9 10">JCM 14603</strain>
    </source>
</reference>
<name>A0ABN1HQ68_9SPHN</name>
<dbReference type="InterPro" id="IPR003593">
    <property type="entry name" value="AAA+_ATPase"/>
</dbReference>
<sequence>MMTSDTAQTVVFVEDDEPLRRATTQALELAGFSVRSFAGAEQALAVISARLDGVVVSDIRMPRMDGLQLLRAIREIDGDLPVILVTGHGDVPMAVSALHDGAFDFLTKPFSTDHLIAAINRALERRGLLIENRRLKATIAASEGDGPMIGQCDAMAEVKATIRQLAQADVDVLIEGESGTGKELGALLLHRLGPRRARPFIAVNCAALPPDTAAIELFGHAANAVPHTRTSRTGQIATANGGTLLLDDIDTLAPAVQTALLRVIEEREVQPIGAERADAVNLRVVATSRIDLAEAAAAGRFREDLYHRLAVTRLRLPPVRERDQDRMLLFAFFAEQACAQFARADYTMTDLERSRLLMHHWPGNVRELRNYAFERVLAFHGATGGGDEQDLASRVAEFEITVITDALRATRGSVTRAMDVLKIPRKTLYYKMTRYGIDPDVFRSQARQDGGTFTAGPNR</sequence>
<dbReference type="InterPro" id="IPR058031">
    <property type="entry name" value="AAA_lid_NorR"/>
</dbReference>
<evidence type="ECO:0000259" key="7">
    <source>
        <dbReference type="PROSITE" id="PS50045"/>
    </source>
</evidence>
<dbReference type="Gene3D" id="1.10.8.60">
    <property type="match status" value="1"/>
</dbReference>
<dbReference type="Gene3D" id="3.40.50.300">
    <property type="entry name" value="P-loop containing nucleotide triphosphate hydrolases"/>
    <property type="match status" value="1"/>
</dbReference>
<evidence type="ECO:0000259" key="8">
    <source>
        <dbReference type="PROSITE" id="PS50110"/>
    </source>
</evidence>
<dbReference type="PANTHER" id="PTHR32071">
    <property type="entry name" value="TRANSCRIPTIONAL REGULATORY PROTEIN"/>
    <property type="match status" value="1"/>
</dbReference>
<dbReference type="SUPFAM" id="SSF52540">
    <property type="entry name" value="P-loop containing nucleoside triphosphate hydrolases"/>
    <property type="match status" value="1"/>
</dbReference>
<dbReference type="InterPro" id="IPR001789">
    <property type="entry name" value="Sig_transdc_resp-reg_receiver"/>
</dbReference>
<evidence type="ECO:0000256" key="1">
    <source>
        <dbReference type="ARBA" id="ARBA00022741"/>
    </source>
</evidence>
<dbReference type="SMART" id="SM00448">
    <property type="entry name" value="REC"/>
    <property type="match status" value="1"/>
</dbReference>
<evidence type="ECO:0000256" key="5">
    <source>
        <dbReference type="ARBA" id="ARBA00023163"/>
    </source>
</evidence>
<feature type="domain" description="Sigma-54 factor interaction" evidence="7">
    <location>
        <begin position="148"/>
        <end position="377"/>
    </location>
</feature>
<keyword evidence="5" id="KW-0804">Transcription</keyword>
<dbReference type="SUPFAM" id="SSF46689">
    <property type="entry name" value="Homeodomain-like"/>
    <property type="match status" value="1"/>
</dbReference>
<dbReference type="PROSITE" id="PS00688">
    <property type="entry name" value="SIGMA54_INTERACT_3"/>
    <property type="match status" value="1"/>
</dbReference>
<dbReference type="InterPro" id="IPR011006">
    <property type="entry name" value="CheY-like_superfamily"/>
</dbReference>
<dbReference type="InterPro" id="IPR009057">
    <property type="entry name" value="Homeodomain-like_sf"/>
</dbReference>
<dbReference type="PRINTS" id="PR01590">
    <property type="entry name" value="HTHFIS"/>
</dbReference>
<keyword evidence="3" id="KW-0902">Two-component regulatory system</keyword>
<dbReference type="InterPro" id="IPR025944">
    <property type="entry name" value="Sigma_54_int_dom_CS"/>
</dbReference>
<organism evidence="9 10">
    <name type="scientific">Sphingomonas insulae</name>
    <dbReference type="NCBI Taxonomy" id="424800"/>
    <lineage>
        <taxon>Bacteria</taxon>
        <taxon>Pseudomonadati</taxon>
        <taxon>Pseudomonadota</taxon>
        <taxon>Alphaproteobacteria</taxon>
        <taxon>Sphingomonadales</taxon>
        <taxon>Sphingomonadaceae</taxon>
        <taxon>Sphingomonas</taxon>
    </lineage>
</organism>
<dbReference type="InterPro" id="IPR027417">
    <property type="entry name" value="P-loop_NTPase"/>
</dbReference>
<dbReference type="RefSeq" id="WP_249055030.1">
    <property type="nucleotide sequence ID" value="NZ_BAAAES010000006.1"/>
</dbReference>
<evidence type="ECO:0000313" key="10">
    <source>
        <dbReference type="Proteomes" id="UP001500238"/>
    </source>
</evidence>
<keyword evidence="2" id="KW-0067">ATP-binding</keyword>
<dbReference type="SUPFAM" id="SSF52172">
    <property type="entry name" value="CheY-like"/>
    <property type="match status" value="1"/>
</dbReference>
<dbReference type="InterPro" id="IPR002197">
    <property type="entry name" value="HTH_Fis"/>
</dbReference>
<dbReference type="CDD" id="cd17549">
    <property type="entry name" value="REC_DctD-like"/>
    <property type="match status" value="1"/>
</dbReference>
<dbReference type="PROSITE" id="PS50110">
    <property type="entry name" value="RESPONSE_REGULATORY"/>
    <property type="match status" value="1"/>
</dbReference>
<gene>
    <name evidence="9" type="ORF">GCM10009102_09390</name>
</gene>
<dbReference type="CDD" id="cd00009">
    <property type="entry name" value="AAA"/>
    <property type="match status" value="1"/>
</dbReference>
<keyword evidence="4" id="KW-0805">Transcription regulation</keyword>
<comment type="caution">
    <text evidence="9">The sequence shown here is derived from an EMBL/GenBank/DDBJ whole genome shotgun (WGS) entry which is preliminary data.</text>
</comment>
<dbReference type="Pfam" id="PF02954">
    <property type="entry name" value="HTH_8"/>
    <property type="match status" value="1"/>
</dbReference>
<dbReference type="Gene3D" id="3.40.50.2300">
    <property type="match status" value="1"/>
</dbReference>
<accession>A0ABN1HQ68</accession>
<dbReference type="Proteomes" id="UP001500238">
    <property type="component" value="Unassembled WGS sequence"/>
</dbReference>
<feature type="domain" description="Response regulatory" evidence="8">
    <location>
        <begin position="9"/>
        <end position="123"/>
    </location>
</feature>
<evidence type="ECO:0000256" key="4">
    <source>
        <dbReference type="ARBA" id="ARBA00023015"/>
    </source>
</evidence>
<keyword evidence="1" id="KW-0547">Nucleotide-binding</keyword>
<keyword evidence="6" id="KW-0597">Phosphoprotein</keyword>
<keyword evidence="10" id="KW-1185">Reference proteome</keyword>
<dbReference type="Pfam" id="PF00072">
    <property type="entry name" value="Response_reg"/>
    <property type="match status" value="1"/>
</dbReference>
<dbReference type="Pfam" id="PF25601">
    <property type="entry name" value="AAA_lid_14"/>
    <property type="match status" value="1"/>
</dbReference>
<dbReference type="PROSITE" id="PS50045">
    <property type="entry name" value="SIGMA54_INTERACT_4"/>
    <property type="match status" value="1"/>
</dbReference>
<proteinExistence type="predicted"/>
<dbReference type="PANTHER" id="PTHR32071:SF57">
    <property type="entry name" value="C4-DICARBOXYLATE TRANSPORT TRANSCRIPTIONAL REGULATORY PROTEIN DCTD"/>
    <property type="match status" value="1"/>
</dbReference>
<dbReference type="EMBL" id="BAAAES010000006">
    <property type="protein sequence ID" value="GAA0662522.1"/>
    <property type="molecule type" value="Genomic_DNA"/>
</dbReference>